<gene>
    <name evidence="9" type="primary">DCTD</name>
    <name evidence="9" type="ORF">T11_5658</name>
</gene>
<dbReference type="EMBL" id="JYDP01000029">
    <property type="protein sequence ID" value="KRZ13813.1"/>
    <property type="molecule type" value="Genomic_DNA"/>
</dbReference>
<comment type="similarity">
    <text evidence="1">Belongs to the eukaryotic ribosomal protein eS21 family.</text>
</comment>
<keyword evidence="4" id="KW-0689">Ribosomal protein</keyword>
<organism evidence="9 10">
    <name type="scientific">Trichinella zimbabwensis</name>
    <dbReference type="NCBI Taxonomy" id="268475"/>
    <lineage>
        <taxon>Eukaryota</taxon>
        <taxon>Metazoa</taxon>
        <taxon>Ecdysozoa</taxon>
        <taxon>Nematoda</taxon>
        <taxon>Enoplea</taxon>
        <taxon>Dorylaimia</taxon>
        <taxon>Trichinellida</taxon>
        <taxon>Trichinellidae</taxon>
        <taxon>Trichinella</taxon>
    </lineage>
</organism>
<dbReference type="AlphaFoldDB" id="A0A0V1HW03"/>
<comment type="caution">
    <text evidence="9">The sequence shown here is derived from an EMBL/GenBank/DDBJ whole genome shotgun (WGS) entry which is preliminary data.</text>
</comment>
<proteinExistence type="inferred from homology"/>
<dbReference type="Gene3D" id="3.40.140.10">
    <property type="entry name" value="Cytidine Deaminase, domain 2"/>
    <property type="match status" value="1"/>
</dbReference>
<evidence type="ECO:0000256" key="3">
    <source>
        <dbReference type="ARBA" id="ARBA00022801"/>
    </source>
</evidence>
<dbReference type="OrthoDB" id="278325at2759"/>
<dbReference type="Pfam" id="PF01249">
    <property type="entry name" value="Ribosomal_S21e"/>
    <property type="match status" value="1"/>
</dbReference>
<keyword evidence="3" id="KW-0378">Hydrolase</keyword>
<evidence type="ECO:0000256" key="6">
    <source>
        <dbReference type="ARBA" id="ARBA00038938"/>
    </source>
</evidence>
<evidence type="ECO:0000256" key="7">
    <source>
        <dbReference type="ARBA" id="ARBA00041763"/>
    </source>
</evidence>
<evidence type="ECO:0000256" key="1">
    <source>
        <dbReference type="ARBA" id="ARBA00010228"/>
    </source>
</evidence>
<dbReference type="GO" id="GO:1990904">
    <property type="term" value="C:ribonucleoprotein complex"/>
    <property type="evidence" value="ECO:0007669"/>
    <property type="project" value="UniProtKB-KW"/>
</dbReference>
<name>A0A0V1HW03_9BILA</name>
<evidence type="ECO:0000256" key="2">
    <source>
        <dbReference type="ARBA" id="ARBA00022727"/>
    </source>
</evidence>
<evidence type="ECO:0000313" key="10">
    <source>
        <dbReference type="Proteomes" id="UP000055024"/>
    </source>
</evidence>
<dbReference type="InterPro" id="IPR016193">
    <property type="entry name" value="Cytidine_deaminase-like"/>
</dbReference>
<dbReference type="Proteomes" id="UP000055024">
    <property type="component" value="Unassembled WGS sequence"/>
</dbReference>
<dbReference type="EC" id="3.5.4.12" evidence="6"/>
<evidence type="ECO:0000259" key="8">
    <source>
        <dbReference type="PROSITE" id="PS51747"/>
    </source>
</evidence>
<dbReference type="PANTHER" id="PTHR11086">
    <property type="entry name" value="DEOXYCYTIDYLATE DEAMINASE-RELATED"/>
    <property type="match status" value="1"/>
</dbReference>
<sequence length="170" mass="18044">MTLDMESFFMGIACLSSKRSKDPVTQVGACIVNSSGIIVSTGYNGMPVGCDDNVLPWGKNLPNVLETKHPFVCHAELNALLNASTSELSGCSTEVCKTNLGNTSASSRIVSAKDHASVQIEIAKVNPVTGKMTGDTEKYAISGAIRRMGESDDSINRLAVRSGLMPKDFN</sequence>
<evidence type="ECO:0000256" key="5">
    <source>
        <dbReference type="ARBA" id="ARBA00023274"/>
    </source>
</evidence>
<feature type="domain" description="CMP/dCMP-type deaminase" evidence="8">
    <location>
        <begin position="4"/>
        <end position="147"/>
    </location>
</feature>
<dbReference type="InterPro" id="IPR038579">
    <property type="entry name" value="Ribosomal_eS21_sf"/>
</dbReference>
<dbReference type="InterPro" id="IPR002125">
    <property type="entry name" value="CMP_dCMP_dom"/>
</dbReference>
<evidence type="ECO:0000256" key="4">
    <source>
        <dbReference type="ARBA" id="ARBA00022980"/>
    </source>
</evidence>
<accession>A0A0V1HW03</accession>
<dbReference type="SUPFAM" id="SSF53927">
    <property type="entry name" value="Cytidine deaminase-like"/>
    <property type="match status" value="1"/>
</dbReference>
<keyword evidence="10" id="KW-1185">Reference proteome</keyword>
<reference evidence="9 10" key="1">
    <citation type="submission" date="2015-01" db="EMBL/GenBank/DDBJ databases">
        <title>Evolution of Trichinella species and genotypes.</title>
        <authorList>
            <person name="Korhonen P.K."/>
            <person name="Edoardo P."/>
            <person name="Giuseppe L.R."/>
            <person name="Gasser R.B."/>
        </authorList>
    </citation>
    <scope>NUCLEOTIDE SEQUENCE [LARGE SCALE GENOMIC DNA]</scope>
    <source>
        <strain evidence="9">ISS1029</strain>
    </source>
</reference>
<dbReference type="Pfam" id="PF00383">
    <property type="entry name" value="dCMP_cyt_deam_1"/>
    <property type="match status" value="1"/>
</dbReference>
<dbReference type="GO" id="GO:0003735">
    <property type="term" value="F:structural constituent of ribosome"/>
    <property type="evidence" value="ECO:0007669"/>
    <property type="project" value="InterPro"/>
</dbReference>
<keyword evidence="2" id="KW-0545">Nucleotide biosynthesis</keyword>
<dbReference type="PROSITE" id="PS51747">
    <property type="entry name" value="CYT_DCMP_DEAMINASES_2"/>
    <property type="match status" value="1"/>
</dbReference>
<dbReference type="GO" id="GO:0006412">
    <property type="term" value="P:translation"/>
    <property type="evidence" value="ECO:0007669"/>
    <property type="project" value="InterPro"/>
</dbReference>
<dbReference type="InterPro" id="IPR015517">
    <property type="entry name" value="dCMP_deaminase-rel"/>
</dbReference>
<evidence type="ECO:0000313" key="9">
    <source>
        <dbReference type="EMBL" id="KRZ13813.1"/>
    </source>
</evidence>
<dbReference type="InterPro" id="IPR001931">
    <property type="entry name" value="Ribosomal_eS21"/>
</dbReference>
<protein>
    <recommendedName>
        <fullName evidence="7">dCMP deaminase</fullName>
        <ecNumber evidence="6">3.5.4.12</ecNumber>
    </recommendedName>
    <alternativeName>
        <fullName evidence="7">dCMP deaminase</fullName>
    </alternativeName>
</protein>
<dbReference type="PANTHER" id="PTHR11086:SF18">
    <property type="entry name" value="DEOXYCYTIDYLATE DEAMINASE"/>
    <property type="match status" value="1"/>
</dbReference>
<dbReference type="GO" id="GO:0005737">
    <property type="term" value="C:cytoplasm"/>
    <property type="evidence" value="ECO:0007669"/>
    <property type="project" value="TreeGrafter"/>
</dbReference>
<keyword evidence="5" id="KW-0687">Ribonucleoprotein</keyword>
<dbReference type="Gene3D" id="3.30.1230.20">
    <property type="match status" value="1"/>
</dbReference>
<dbReference type="GO" id="GO:0005840">
    <property type="term" value="C:ribosome"/>
    <property type="evidence" value="ECO:0007669"/>
    <property type="project" value="UniProtKB-KW"/>
</dbReference>
<dbReference type="GO" id="GO:0004132">
    <property type="term" value="F:dCMP deaminase activity"/>
    <property type="evidence" value="ECO:0007669"/>
    <property type="project" value="TreeGrafter"/>
</dbReference>